<dbReference type="AlphaFoldDB" id="A0A177AF97"/>
<proteinExistence type="predicted"/>
<gene>
    <name evidence="2" type="ORF">VC83_03044</name>
</gene>
<feature type="compositionally biased region" description="Polar residues" evidence="1">
    <location>
        <begin position="106"/>
        <end position="116"/>
    </location>
</feature>
<dbReference type="Proteomes" id="UP000077154">
    <property type="component" value="Unassembled WGS sequence"/>
</dbReference>
<feature type="region of interest" description="Disordered" evidence="1">
    <location>
        <begin position="573"/>
        <end position="628"/>
    </location>
</feature>
<accession>A0A177AF97</accession>
<dbReference type="EMBL" id="KV441392">
    <property type="protein sequence ID" value="OAF59921.1"/>
    <property type="molecule type" value="Genomic_DNA"/>
</dbReference>
<evidence type="ECO:0000313" key="2">
    <source>
        <dbReference type="EMBL" id="OAF59921.1"/>
    </source>
</evidence>
<organism evidence="2">
    <name type="scientific">Pseudogymnoascus destructans</name>
    <dbReference type="NCBI Taxonomy" id="655981"/>
    <lineage>
        <taxon>Eukaryota</taxon>
        <taxon>Fungi</taxon>
        <taxon>Dikarya</taxon>
        <taxon>Ascomycota</taxon>
        <taxon>Pezizomycotina</taxon>
        <taxon>Leotiomycetes</taxon>
        <taxon>Thelebolales</taxon>
        <taxon>Thelebolaceae</taxon>
        <taxon>Pseudogymnoascus</taxon>
    </lineage>
</organism>
<name>A0A177AF97_9PEZI</name>
<dbReference type="RefSeq" id="XP_024325204.1">
    <property type="nucleotide sequence ID" value="XM_024466693.1"/>
</dbReference>
<evidence type="ECO:0000256" key="1">
    <source>
        <dbReference type="SAM" id="MobiDB-lite"/>
    </source>
</evidence>
<dbReference type="OrthoDB" id="3437870at2759"/>
<feature type="region of interest" description="Disordered" evidence="1">
    <location>
        <begin position="74"/>
        <end position="160"/>
    </location>
</feature>
<reference evidence="2" key="1">
    <citation type="submission" date="2016-03" db="EMBL/GenBank/DDBJ databases">
        <title>Updated assembly of Pseudogymnoascus destructans, the fungus causing white-nose syndrome of bats.</title>
        <authorList>
            <person name="Palmer J.M."/>
            <person name="Drees K.P."/>
            <person name="Foster J.T."/>
            <person name="Lindner D.L."/>
        </authorList>
    </citation>
    <scope>NUCLEOTIDE SEQUENCE [LARGE SCALE GENOMIC DNA]</scope>
    <source>
        <strain evidence="2">20631-21</strain>
    </source>
</reference>
<dbReference type="GeneID" id="36286121"/>
<feature type="region of interest" description="Disordered" evidence="1">
    <location>
        <begin position="536"/>
        <end position="557"/>
    </location>
</feature>
<dbReference type="VEuPathDB" id="FungiDB:GMDG_06599"/>
<feature type="region of interest" description="Disordered" evidence="1">
    <location>
        <begin position="1"/>
        <end position="25"/>
    </location>
</feature>
<sequence length="657" mass="72641">MSSKLKNHSASYGSGRAEPGPGSATQLARDYLRERLYGNSKQGFIDMKPYPSQIIQVGSKRRFRTHKNSLRDDLWPGVIQAEKQAEKERGRRRHKQRRRPSDLTLPPSNAIFQSPPGNYPGGSRESSAPRLPGGGSFGRENHSGAGGGSPRRYSLYPNGDEPSVADMRQKHAAIVLGELERVIPPSKSVLENLRASARPHPLTWATISGPIGTSFWNPPEISPPNFSSSVSPQHKYTSIPPYSHNSANRLAVPHHPALSNNANSAGLPEGGHRRSALSSLAFSADLLDSTRRTITSAIRRSAEKTVHSFSHRGNDAIYPDDDDESFYCIGEPLPPPFHHTETILSPVSSFTSSIHSSDLCLDSSGVACRRRPIPENKGVWMDAEVVCRLCKRKCPAGPRGLCSNCEEEFKRPVTRYVDFPFDGEIEPILPLRIVKVAAKNCGFENNTNQLPTPNSATKPRKPVSIFGQDPGPAPTIPLPQIPTKNAKAQTSESALELRLPSVEHRARVDESPVYTSQEAEVQSVLQTAMSLRTKNRLVRRKNLESTPRGPQDEWNPSDLRVAYNNTAETALSDNVAREEKPKETIPTIVGDEDLAGRGRRGSLIRGSDNRRRPNSRGEEAKHDQGIVRRDTSFYSFYDEILKDAKERPARRRDDGRG</sequence>
<protein>
    <submittedName>
        <fullName evidence="2">Uncharacterized protein</fullName>
    </submittedName>
</protein>
<feature type="compositionally biased region" description="Basic and acidic residues" evidence="1">
    <location>
        <begin position="607"/>
        <end position="628"/>
    </location>
</feature>
<feature type="compositionally biased region" description="Polar residues" evidence="1">
    <location>
        <begin position="1"/>
        <end position="12"/>
    </location>
</feature>